<organism evidence="2 3">
    <name type="scientific">Variovorax paradoxus</name>
    <dbReference type="NCBI Taxonomy" id="34073"/>
    <lineage>
        <taxon>Bacteria</taxon>
        <taxon>Pseudomonadati</taxon>
        <taxon>Pseudomonadota</taxon>
        <taxon>Betaproteobacteria</taxon>
        <taxon>Burkholderiales</taxon>
        <taxon>Comamonadaceae</taxon>
        <taxon>Variovorax</taxon>
    </lineage>
</organism>
<feature type="domain" description="TPM" evidence="1">
    <location>
        <begin position="23"/>
        <end position="147"/>
    </location>
</feature>
<evidence type="ECO:0000259" key="1">
    <source>
        <dbReference type="Pfam" id="PF04536"/>
    </source>
</evidence>
<dbReference type="RefSeq" id="WP_157616170.1">
    <property type="nucleotide sequence ID" value="NZ_CP046622.1"/>
</dbReference>
<dbReference type="PANTHER" id="PTHR30373">
    <property type="entry name" value="UPF0603 PROTEIN YGCG"/>
    <property type="match status" value="1"/>
</dbReference>
<dbReference type="PANTHER" id="PTHR30373:SF8">
    <property type="entry name" value="BLL7265 PROTEIN"/>
    <property type="match status" value="1"/>
</dbReference>
<gene>
    <name evidence="2" type="ORF">GOQ09_23850</name>
</gene>
<name>A0A6I6HNE3_VARPD</name>
<dbReference type="Pfam" id="PF04536">
    <property type="entry name" value="TPM_phosphatase"/>
    <property type="match status" value="1"/>
</dbReference>
<dbReference type="InterPro" id="IPR007621">
    <property type="entry name" value="TPM_dom"/>
</dbReference>
<dbReference type="Gene3D" id="3.10.310.50">
    <property type="match status" value="1"/>
</dbReference>
<dbReference type="EMBL" id="CP046622">
    <property type="protein sequence ID" value="QGW84417.1"/>
    <property type="molecule type" value="Genomic_DNA"/>
</dbReference>
<dbReference type="Proteomes" id="UP000425817">
    <property type="component" value="Chromosome"/>
</dbReference>
<evidence type="ECO:0000313" key="3">
    <source>
        <dbReference type="Proteomes" id="UP000425817"/>
    </source>
</evidence>
<dbReference type="OrthoDB" id="5683663at2"/>
<sequence length="172" mass="19436">MATLFSRLGRIWRHQWMDEADVRRVLPDAAMERLAARVAASERRHSGEIRICVEAGLPWSYLRRDASARERAVTMFGKLRVWDTEHNNGVLIYLLLAEHAIEIVADRGINARVSAAEWAAMTQRMGAAFREGRFEDGLTQALEEMSALLVEHFPLGDDQPDTNELPDAPVVL</sequence>
<reference evidence="2 3" key="1">
    <citation type="submission" date="2019-12" db="EMBL/GenBank/DDBJ databases">
        <title>Hybrid Genome Assemblies of two High G+C Isolates from Undergraduate Microbiology Courses.</title>
        <authorList>
            <person name="Ne Ville C.J."/>
            <person name="Enright D."/>
            <person name="Hernandez I."/>
            <person name="Dodsworth J."/>
            <person name="Orwin P.M."/>
        </authorList>
    </citation>
    <scope>NUCLEOTIDE SEQUENCE [LARGE SCALE GENOMIC DNA]</scope>
    <source>
        <strain evidence="2 3">CSUSB</strain>
    </source>
</reference>
<protein>
    <submittedName>
        <fullName evidence="2">TPM domain-containing protein</fullName>
    </submittedName>
</protein>
<proteinExistence type="predicted"/>
<accession>A0A6I6HNE3</accession>
<dbReference type="AlphaFoldDB" id="A0A6I6HNE3"/>
<evidence type="ECO:0000313" key="2">
    <source>
        <dbReference type="EMBL" id="QGW84417.1"/>
    </source>
</evidence>